<name>A0ABY5DQ77_9ACTN</name>
<evidence type="ECO:0000313" key="15">
    <source>
        <dbReference type="EMBL" id="UTI64175.1"/>
    </source>
</evidence>
<proteinExistence type="predicted"/>
<dbReference type="EC" id="2.7.13.3" evidence="3"/>
<keyword evidence="4 10" id="KW-0597">Phosphoprotein</keyword>
<evidence type="ECO:0000259" key="14">
    <source>
        <dbReference type="PROSITE" id="PS50885"/>
    </source>
</evidence>
<dbReference type="SUPFAM" id="SSF47384">
    <property type="entry name" value="Homodimeric domain of signal transducing histidine kinase"/>
    <property type="match status" value="1"/>
</dbReference>
<dbReference type="InterPro" id="IPR004358">
    <property type="entry name" value="Sig_transdc_His_kin-like_C"/>
</dbReference>
<dbReference type="InterPro" id="IPR036097">
    <property type="entry name" value="HisK_dim/P_sf"/>
</dbReference>
<dbReference type="PROSITE" id="PS50110">
    <property type="entry name" value="RESPONSE_REGULATORY"/>
    <property type="match status" value="1"/>
</dbReference>
<dbReference type="InterPro" id="IPR001789">
    <property type="entry name" value="Sig_transdc_resp-reg_receiver"/>
</dbReference>
<evidence type="ECO:0000259" key="13">
    <source>
        <dbReference type="PROSITE" id="PS50110"/>
    </source>
</evidence>
<sequence length="821" mass="86742">MPRLSIATSFRAALLGLTVVLAIVAALGVAALYGSRQDYENRLSDALQLQTSAGRVLAAGVVEEATLRLSPVSTAAGRERRRRARAAYVQSVAAARDLARGDRRSLALLAEAARAQAALRRAPGARNAPLAARAPLVLLTSRQDDRIAAARASARHASRRAFTAIGVGGGLAVLVAILLVAALVRAVRSPLDELVAASRRLADGDRGVHVPEDGPEELQLLARSFNAMAADVQAATERLESERRRLDLTIRSLGDALVQLDGDGTVTAANPRAAVLVPALVPGTRTAGDDAGAALPVPLDAALREEVTTETDGRTLAVTAAALEDGGGHVLTVRDVSERARLERLKSEFVATASHELRSPLTSIKGFVELLAETQGLTDRQRSFLDIVQVSTDRLVDLVNDLLDVARVEAGAVEIHRRPTDLADLVGEVTRLLEPRLHQRAQELTVDVPADLPRALLDPARMRQVLTNLLTNAHLYTADGGRLAVRVRADRHTIRIAVEDTGRGMSAEDAEHVFDRFYRAGGGDDGAGTGLGLAIVRSLVDLHGGHIDVQSALGEGTTFTVVLPYAIVLGQAAAARDALRGKRVLIVDDEPEIAELVSERLGALDVQTESVLSGAEALARLREDRFDAITLDILMPGMSGLEVLRAIRSDPALAGLPVVVVSVFSGREALSGEWVVGKPLDPEELADTLGAALLASRVSVVVAARPDVRRRLETALDEVGIVCDWASDATDVAARCAESFYEIGVVDSGLPDAADAAGAMELRGRRHTRGVLVAVDDTRPRPPLPAAVAGREVTLDDVGAVILGLLEPLIHRGRPTGSGID</sequence>
<feature type="domain" description="HAMP" evidence="14">
    <location>
        <begin position="185"/>
        <end position="237"/>
    </location>
</feature>
<dbReference type="Gene3D" id="1.10.287.130">
    <property type="match status" value="1"/>
</dbReference>
<dbReference type="Gene3D" id="3.30.565.10">
    <property type="entry name" value="Histidine kinase-like ATPase, C-terminal domain"/>
    <property type="match status" value="1"/>
</dbReference>
<dbReference type="RefSeq" id="WP_254570888.1">
    <property type="nucleotide sequence ID" value="NZ_CP098502.1"/>
</dbReference>
<dbReference type="PANTHER" id="PTHR43047:SF72">
    <property type="entry name" value="OSMOSENSING HISTIDINE PROTEIN KINASE SLN1"/>
    <property type="match status" value="1"/>
</dbReference>
<dbReference type="PROSITE" id="PS50109">
    <property type="entry name" value="HIS_KIN"/>
    <property type="match status" value="1"/>
</dbReference>
<dbReference type="PANTHER" id="PTHR43047">
    <property type="entry name" value="TWO-COMPONENT HISTIDINE PROTEIN KINASE"/>
    <property type="match status" value="1"/>
</dbReference>
<evidence type="ECO:0000313" key="16">
    <source>
        <dbReference type="Proteomes" id="UP001056035"/>
    </source>
</evidence>
<keyword evidence="16" id="KW-1185">Reference proteome</keyword>
<dbReference type="Pfam" id="PF00512">
    <property type="entry name" value="HisKA"/>
    <property type="match status" value="1"/>
</dbReference>
<dbReference type="SUPFAM" id="SSF55785">
    <property type="entry name" value="PYP-like sensor domain (PAS domain)"/>
    <property type="match status" value="1"/>
</dbReference>
<dbReference type="InterPro" id="IPR005467">
    <property type="entry name" value="His_kinase_dom"/>
</dbReference>
<dbReference type="InterPro" id="IPR003594">
    <property type="entry name" value="HATPase_dom"/>
</dbReference>
<dbReference type="Gene3D" id="3.40.50.2300">
    <property type="match status" value="1"/>
</dbReference>
<feature type="transmembrane region" description="Helical" evidence="11">
    <location>
        <begin position="12"/>
        <end position="33"/>
    </location>
</feature>
<dbReference type="Proteomes" id="UP001056035">
    <property type="component" value="Chromosome"/>
</dbReference>
<evidence type="ECO:0000256" key="6">
    <source>
        <dbReference type="ARBA" id="ARBA00022692"/>
    </source>
</evidence>
<dbReference type="Pfam" id="PF00072">
    <property type="entry name" value="Response_reg"/>
    <property type="match status" value="1"/>
</dbReference>
<dbReference type="Pfam" id="PF02518">
    <property type="entry name" value="HATPase_c"/>
    <property type="match status" value="1"/>
</dbReference>
<gene>
    <name evidence="15" type="ORF">NBH00_22905</name>
</gene>
<keyword evidence="15" id="KW-0547">Nucleotide-binding</keyword>
<evidence type="ECO:0000256" key="3">
    <source>
        <dbReference type="ARBA" id="ARBA00012438"/>
    </source>
</evidence>
<evidence type="ECO:0000256" key="8">
    <source>
        <dbReference type="ARBA" id="ARBA00022989"/>
    </source>
</evidence>
<feature type="transmembrane region" description="Helical" evidence="11">
    <location>
        <begin position="161"/>
        <end position="184"/>
    </location>
</feature>
<reference evidence="15 16" key="1">
    <citation type="submission" date="2022-06" db="EMBL/GenBank/DDBJ databases">
        <title>Paraconexibacter antarcticus.</title>
        <authorList>
            <person name="Kim C.S."/>
        </authorList>
    </citation>
    <scope>NUCLEOTIDE SEQUENCE [LARGE SCALE GENOMIC DNA]</scope>
    <source>
        <strain evidence="15 16">02-257</strain>
    </source>
</reference>
<dbReference type="CDD" id="cd06225">
    <property type="entry name" value="HAMP"/>
    <property type="match status" value="1"/>
</dbReference>
<evidence type="ECO:0000256" key="1">
    <source>
        <dbReference type="ARBA" id="ARBA00000085"/>
    </source>
</evidence>
<keyword evidence="9" id="KW-0902">Two-component regulatory system</keyword>
<dbReference type="SUPFAM" id="SSF52172">
    <property type="entry name" value="CheY-like"/>
    <property type="match status" value="1"/>
</dbReference>
<keyword evidence="8 11" id="KW-1133">Transmembrane helix</keyword>
<keyword evidence="11" id="KW-0472">Membrane</keyword>
<dbReference type="CDD" id="cd00082">
    <property type="entry name" value="HisKA"/>
    <property type="match status" value="1"/>
</dbReference>
<keyword evidence="15" id="KW-0067">ATP-binding</keyword>
<keyword evidence="7" id="KW-0418">Kinase</keyword>
<dbReference type="InterPro" id="IPR036890">
    <property type="entry name" value="HATPase_C_sf"/>
</dbReference>
<dbReference type="PRINTS" id="PR00344">
    <property type="entry name" value="BCTRLSENSOR"/>
</dbReference>
<accession>A0ABY5DQ77</accession>
<evidence type="ECO:0000256" key="9">
    <source>
        <dbReference type="ARBA" id="ARBA00023012"/>
    </source>
</evidence>
<evidence type="ECO:0000256" key="4">
    <source>
        <dbReference type="ARBA" id="ARBA00022553"/>
    </source>
</evidence>
<dbReference type="SMART" id="SM00388">
    <property type="entry name" value="HisKA"/>
    <property type="match status" value="1"/>
</dbReference>
<evidence type="ECO:0000256" key="5">
    <source>
        <dbReference type="ARBA" id="ARBA00022679"/>
    </source>
</evidence>
<evidence type="ECO:0000259" key="12">
    <source>
        <dbReference type="PROSITE" id="PS50109"/>
    </source>
</evidence>
<keyword evidence="5" id="KW-0808">Transferase</keyword>
<dbReference type="SUPFAM" id="SSF55874">
    <property type="entry name" value="ATPase domain of HSP90 chaperone/DNA topoisomerase II/histidine kinase"/>
    <property type="match status" value="1"/>
</dbReference>
<dbReference type="GO" id="GO:0005524">
    <property type="term" value="F:ATP binding"/>
    <property type="evidence" value="ECO:0007669"/>
    <property type="project" value="UniProtKB-KW"/>
</dbReference>
<dbReference type="PROSITE" id="PS50885">
    <property type="entry name" value="HAMP"/>
    <property type="match status" value="1"/>
</dbReference>
<feature type="modified residue" description="4-aspartylphosphate" evidence="10">
    <location>
        <position position="632"/>
    </location>
</feature>
<evidence type="ECO:0000256" key="10">
    <source>
        <dbReference type="PROSITE-ProRule" id="PRU00169"/>
    </source>
</evidence>
<evidence type="ECO:0000256" key="7">
    <source>
        <dbReference type="ARBA" id="ARBA00022777"/>
    </source>
</evidence>
<evidence type="ECO:0000256" key="11">
    <source>
        <dbReference type="SAM" id="Phobius"/>
    </source>
</evidence>
<comment type="catalytic activity">
    <reaction evidence="1">
        <text>ATP + protein L-histidine = ADP + protein N-phospho-L-histidine.</text>
        <dbReference type="EC" id="2.7.13.3"/>
    </reaction>
</comment>
<dbReference type="SMART" id="SM00304">
    <property type="entry name" value="HAMP"/>
    <property type="match status" value="1"/>
</dbReference>
<protein>
    <recommendedName>
        <fullName evidence="3">histidine kinase</fullName>
        <ecNumber evidence="3">2.7.13.3</ecNumber>
    </recommendedName>
</protein>
<feature type="domain" description="Response regulatory" evidence="13">
    <location>
        <begin position="583"/>
        <end position="693"/>
    </location>
</feature>
<dbReference type="Gene3D" id="6.10.340.10">
    <property type="match status" value="1"/>
</dbReference>
<dbReference type="EMBL" id="CP098502">
    <property type="protein sequence ID" value="UTI64175.1"/>
    <property type="molecule type" value="Genomic_DNA"/>
</dbReference>
<feature type="domain" description="Histidine kinase" evidence="12">
    <location>
        <begin position="352"/>
        <end position="567"/>
    </location>
</feature>
<dbReference type="CDD" id="cd00075">
    <property type="entry name" value="HATPase"/>
    <property type="match status" value="1"/>
</dbReference>
<comment type="subcellular location">
    <subcellularLocation>
        <location evidence="2">Cell membrane</location>
    </subcellularLocation>
</comment>
<evidence type="ECO:0000256" key="2">
    <source>
        <dbReference type="ARBA" id="ARBA00004236"/>
    </source>
</evidence>
<keyword evidence="6 11" id="KW-0812">Transmembrane</keyword>
<dbReference type="Pfam" id="PF00672">
    <property type="entry name" value="HAMP"/>
    <property type="match status" value="1"/>
</dbReference>
<dbReference type="SMART" id="SM00387">
    <property type="entry name" value="HATPase_c"/>
    <property type="match status" value="1"/>
</dbReference>
<dbReference type="InterPro" id="IPR003660">
    <property type="entry name" value="HAMP_dom"/>
</dbReference>
<organism evidence="15 16">
    <name type="scientific">Paraconexibacter antarcticus</name>
    <dbReference type="NCBI Taxonomy" id="2949664"/>
    <lineage>
        <taxon>Bacteria</taxon>
        <taxon>Bacillati</taxon>
        <taxon>Actinomycetota</taxon>
        <taxon>Thermoleophilia</taxon>
        <taxon>Solirubrobacterales</taxon>
        <taxon>Paraconexibacteraceae</taxon>
        <taxon>Paraconexibacter</taxon>
    </lineage>
</organism>
<dbReference type="InterPro" id="IPR011006">
    <property type="entry name" value="CheY-like_superfamily"/>
</dbReference>
<dbReference type="SUPFAM" id="SSF158472">
    <property type="entry name" value="HAMP domain-like"/>
    <property type="match status" value="1"/>
</dbReference>
<dbReference type="SMART" id="SM00448">
    <property type="entry name" value="REC"/>
    <property type="match status" value="1"/>
</dbReference>
<dbReference type="InterPro" id="IPR035965">
    <property type="entry name" value="PAS-like_dom_sf"/>
</dbReference>
<dbReference type="InterPro" id="IPR003661">
    <property type="entry name" value="HisK_dim/P_dom"/>
</dbReference>